<feature type="chain" id="PRO_5027902649" evidence="1">
    <location>
        <begin position="26"/>
        <end position="133"/>
    </location>
</feature>
<feature type="signal peptide" evidence="1">
    <location>
        <begin position="1"/>
        <end position="25"/>
    </location>
</feature>
<organism evidence="2">
    <name type="scientific">Thermodesulfobacterium geofontis</name>
    <dbReference type="NCBI Taxonomy" id="1295609"/>
    <lineage>
        <taxon>Bacteria</taxon>
        <taxon>Pseudomonadati</taxon>
        <taxon>Thermodesulfobacteriota</taxon>
        <taxon>Thermodesulfobacteria</taxon>
        <taxon>Thermodesulfobacteriales</taxon>
        <taxon>Thermodesulfobacteriaceae</taxon>
        <taxon>Thermodesulfobacterium</taxon>
    </lineage>
</organism>
<evidence type="ECO:0000256" key="1">
    <source>
        <dbReference type="SAM" id="SignalP"/>
    </source>
</evidence>
<protein>
    <submittedName>
        <fullName evidence="2">Uncharacterized protein</fullName>
    </submittedName>
</protein>
<accession>A0A7C4JSW0</accession>
<gene>
    <name evidence="2" type="ORF">ENT66_08155</name>
</gene>
<comment type="caution">
    <text evidence="2">The sequence shown here is derived from an EMBL/GenBank/DDBJ whole genome shotgun (WGS) entry which is preliminary data.</text>
</comment>
<reference evidence="2" key="1">
    <citation type="journal article" date="2020" name="mSystems">
        <title>Genome- and Community-Level Interaction Insights into Carbon Utilization and Element Cycling Functions of Hydrothermarchaeota in Hydrothermal Sediment.</title>
        <authorList>
            <person name="Zhou Z."/>
            <person name="Liu Y."/>
            <person name="Xu W."/>
            <person name="Pan J."/>
            <person name="Luo Z.H."/>
            <person name="Li M."/>
        </authorList>
    </citation>
    <scope>NUCLEOTIDE SEQUENCE [LARGE SCALE GENOMIC DNA]</scope>
    <source>
        <strain evidence="2">SpSt-6</strain>
    </source>
</reference>
<sequence>MFKKLSKSLAILGTMGVLVAGTVLAQNETTPQQGPLMRQTMPHRGPMMRQNMPQVDPQKAQAFCKEISPQWQKMWQIKNELRGLWSKTPPDWTAIEKKEIEFIKTKLEINKKAYEMGLPYGPRGLRLRQICGW</sequence>
<name>A0A7C4JSW0_9BACT</name>
<evidence type="ECO:0000313" key="2">
    <source>
        <dbReference type="EMBL" id="HGQ86236.1"/>
    </source>
</evidence>
<dbReference type="Gene3D" id="1.20.120.1490">
    <property type="match status" value="1"/>
</dbReference>
<dbReference type="EMBL" id="DSZN01000121">
    <property type="protein sequence ID" value="HGQ86236.1"/>
    <property type="molecule type" value="Genomic_DNA"/>
</dbReference>
<proteinExistence type="predicted"/>
<dbReference type="AlphaFoldDB" id="A0A7C4JSW0"/>
<keyword evidence="1" id="KW-0732">Signal</keyword>